<dbReference type="InterPro" id="IPR011009">
    <property type="entry name" value="Kinase-like_dom_sf"/>
</dbReference>
<dbReference type="Pfam" id="PF07714">
    <property type="entry name" value="PK_Tyr_Ser-Thr"/>
    <property type="match status" value="1"/>
</dbReference>
<dbReference type="OrthoDB" id="4062651at2759"/>
<dbReference type="AlphaFoldDB" id="A0A067K5S6"/>
<keyword evidence="5" id="KW-1185">Reference proteome</keyword>
<dbReference type="PANTHER" id="PTHR45621">
    <property type="entry name" value="OS01G0588500 PROTEIN-RELATED"/>
    <property type="match status" value="1"/>
</dbReference>
<dbReference type="InterPro" id="IPR050823">
    <property type="entry name" value="Plant_Ser_Thr_Prot_Kinase"/>
</dbReference>
<dbReference type="Proteomes" id="UP000027138">
    <property type="component" value="Unassembled WGS sequence"/>
</dbReference>
<dbReference type="Gene3D" id="1.10.510.10">
    <property type="entry name" value="Transferase(Phosphotransferase) domain 1"/>
    <property type="match status" value="2"/>
</dbReference>
<keyword evidence="2" id="KW-0472">Membrane</keyword>
<evidence type="ECO:0000313" key="5">
    <source>
        <dbReference type="Proteomes" id="UP000027138"/>
    </source>
</evidence>
<accession>A0A067K5S6</accession>
<dbReference type="InterPro" id="IPR008271">
    <property type="entry name" value="Ser/Thr_kinase_AS"/>
</dbReference>
<sequence>MDLTTSQPVEPIPEPDPLPSTIAHLIDKDNEISAAIEDDNIPDEGTASDSNFKAFTFAQLKAATFNFRSDMVLGKGEVGFLGRLSHPNIVKLLGYCKENENFLIVYELMQKGRLNYHLFGKSSDRLLPWKTRIKIMMGMAKGLCYLHTMEKPIIYRDFKSSNVILNQLHGTNLPGKLYVKSDVYSFGVVSVEMLTGLRPIDKRRPLEQENLVNWAKPSLVHKRRLRQIMDPRLEGRYSIKEALQIAQLAYKCLNENPIYRPSMKEVAEMFEQIGDRYIIGEA</sequence>
<dbReference type="GO" id="GO:0005886">
    <property type="term" value="C:plasma membrane"/>
    <property type="evidence" value="ECO:0007669"/>
    <property type="project" value="UniProtKB-SubCell"/>
</dbReference>
<comment type="subcellular location">
    <subcellularLocation>
        <location evidence="1">Cell membrane</location>
    </subcellularLocation>
</comment>
<proteinExistence type="predicted"/>
<dbReference type="InterPro" id="IPR000719">
    <property type="entry name" value="Prot_kinase_dom"/>
</dbReference>
<dbReference type="PROSITE" id="PS50011">
    <property type="entry name" value="PROTEIN_KINASE_DOM"/>
    <property type="match status" value="1"/>
</dbReference>
<dbReference type="SUPFAM" id="SSF56112">
    <property type="entry name" value="Protein kinase-like (PK-like)"/>
    <property type="match status" value="1"/>
</dbReference>
<keyword evidence="2" id="KW-1003">Cell membrane</keyword>
<dbReference type="Pfam" id="PF00069">
    <property type="entry name" value="Pkinase"/>
    <property type="match status" value="1"/>
</dbReference>
<evidence type="ECO:0000256" key="2">
    <source>
        <dbReference type="ARBA" id="ARBA00022475"/>
    </source>
</evidence>
<feature type="domain" description="Protein kinase" evidence="3">
    <location>
        <begin position="1"/>
        <end position="282"/>
    </location>
</feature>
<dbReference type="GO" id="GO:0005524">
    <property type="term" value="F:ATP binding"/>
    <property type="evidence" value="ECO:0007669"/>
    <property type="project" value="InterPro"/>
</dbReference>
<organism evidence="4 5">
    <name type="scientific">Jatropha curcas</name>
    <name type="common">Barbados nut</name>
    <dbReference type="NCBI Taxonomy" id="180498"/>
    <lineage>
        <taxon>Eukaryota</taxon>
        <taxon>Viridiplantae</taxon>
        <taxon>Streptophyta</taxon>
        <taxon>Embryophyta</taxon>
        <taxon>Tracheophyta</taxon>
        <taxon>Spermatophyta</taxon>
        <taxon>Magnoliopsida</taxon>
        <taxon>eudicotyledons</taxon>
        <taxon>Gunneridae</taxon>
        <taxon>Pentapetalae</taxon>
        <taxon>rosids</taxon>
        <taxon>fabids</taxon>
        <taxon>Malpighiales</taxon>
        <taxon>Euphorbiaceae</taxon>
        <taxon>Crotonoideae</taxon>
        <taxon>Jatropheae</taxon>
        <taxon>Jatropha</taxon>
    </lineage>
</organism>
<evidence type="ECO:0000256" key="1">
    <source>
        <dbReference type="ARBA" id="ARBA00004236"/>
    </source>
</evidence>
<dbReference type="PROSITE" id="PS00108">
    <property type="entry name" value="PROTEIN_KINASE_ST"/>
    <property type="match status" value="1"/>
</dbReference>
<protein>
    <recommendedName>
        <fullName evidence="3">Protein kinase domain-containing protein</fullName>
    </recommendedName>
</protein>
<name>A0A067K5S6_JATCU</name>
<evidence type="ECO:0000259" key="3">
    <source>
        <dbReference type="PROSITE" id="PS50011"/>
    </source>
</evidence>
<dbReference type="InterPro" id="IPR001245">
    <property type="entry name" value="Ser-Thr/Tyr_kinase_cat_dom"/>
</dbReference>
<dbReference type="EMBL" id="KK914612">
    <property type="protein sequence ID" value="KDP31581.1"/>
    <property type="molecule type" value="Genomic_DNA"/>
</dbReference>
<reference evidence="4 5" key="1">
    <citation type="journal article" date="2014" name="PLoS ONE">
        <title>Global Analysis of Gene Expression Profiles in Physic Nut (Jatropha curcas L.) Seedlings Exposed to Salt Stress.</title>
        <authorList>
            <person name="Zhang L."/>
            <person name="Zhang C."/>
            <person name="Wu P."/>
            <person name="Chen Y."/>
            <person name="Li M."/>
            <person name="Jiang H."/>
            <person name="Wu G."/>
        </authorList>
    </citation>
    <scope>NUCLEOTIDE SEQUENCE [LARGE SCALE GENOMIC DNA]</scope>
    <source>
        <strain evidence="5">cv. GZQX0401</strain>
        <tissue evidence="4">Young leaves</tissue>
    </source>
</reference>
<gene>
    <name evidence="4" type="ORF">JCGZ_14806</name>
</gene>
<dbReference type="GO" id="GO:0004672">
    <property type="term" value="F:protein kinase activity"/>
    <property type="evidence" value="ECO:0007669"/>
    <property type="project" value="InterPro"/>
</dbReference>
<evidence type="ECO:0000313" key="4">
    <source>
        <dbReference type="EMBL" id="KDP31581.1"/>
    </source>
</evidence>